<dbReference type="OrthoDB" id="9791837at2"/>
<evidence type="ECO:0000313" key="2">
    <source>
        <dbReference type="Proteomes" id="UP000248536"/>
    </source>
</evidence>
<proteinExistence type="predicted"/>
<dbReference type="SUPFAM" id="SSF53335">
    <property type="entry name" value="S-adenosyl-L-methionine-dependent methyltransferases"/>
    <property type="match status" value="1"/>
</dbReference>
<sequence length="222" mass="25437">MSNDILSSWEKNASEWIKVIRDNSIPSRRFTNKAILETIAELDAKNFVDIGCGEGWLTREISNIGFNASGLDAIENLILEARKKGSEDYHVFTFEDIIEAKPIPNAPFDVAIFNFCLYLNEELKTLLEHTLKSILAGGYVLIQTLHPFFLLQNGLAYKSQWLTDSWKGLPGKFEDGHSWYARTFEDWYKVLSSLENIEISIKEILNDEEKPISLIFKLKKIS</sequence>
<dbReference type="CDD" id="cd02440">
    <property type="entry name" value="AdoMet_MTases"/>
    <property type="match status" value="1"/>
</dbReference>
<dbReference type="InterPro" id="IPR029063">
    <property type="entry name" value="SAM-dependent_MTases_sf"/>
</dbReference>
<dbReference type="AlphaFoldDB" id="A0A2Z4LN73"/>
<dbReference type="RefSeq" id="WP_112376891.1">
    <property type="nucleotide sequence ID" value="NZ_CP030104.1"/>
</dbReference>
<dbReference type="Pfam" id="PF13489">
    <property type="entry name" value="Methyltransf_23"/>
    <property type="match status" value="1"/>
</dbReference>
<protein>
    <recommendedName>
        <fullName evidence="3">Class I SAM-dependent methyltransferase</fullName>
    </recommendedName>
</protein>
<keyword evidence="2" id="KW-1185">Reference proteome</keyword>
<accession>A0A2Z4LN73</accession>
<dbReference type="Gene3D" id="3.40.50.150">
    <property type="entry name" value="Vaccinia Virus protein VP39"/>
    <property type="match status" value="1"/>
</dbReference>
<evidence type="ECO:0000313" key="1">
    <source>
        <dbReference type="EMBL" id="AWX43301.1"/>
    </source>
</evidence>
<name>A0A2Z4LN73_9FLAO</name>
<gene>
    <name evidence="1" type="ORF">HME9304_00289</name>
</gene>
<dbReference type="PANTHER" id="PTHR43861">
    <property type="entry name" value="TRANS-ACONITATE 2-METHYLTRANSFERASE-RELATED"/>
    <property type="match status" value="1"/>
</dbReference>
<dbReference type="EMBL" id="CP030104">
    <property type="protein sequence ID" value="AWX43301.1"/>
    <property type="molecule type" value="Genomic_DNA"/>
</dbReference>
<organism evidence="1 2">
    <name type="scientific">Flagellimonas maritima</name>
    <dbReference type="NCBI Taxonomy" id="1383885"/>
    <lineage>
        <taxon>Bacteria</taxon>
        <taxon>Pseudomonadati</taxon>
        <taxon>Bacteroidota</taxon>
        <taxon>Flavobacteriia</taxon>
        <taxon>Flavobacteriales</taxon>
        <taxon>Flavobacteriaceae</taxon>
        <taxon>Flagellimonas</taxon>
    </lineage>
</organism>
<dbReference type="Proteomes" id="UP000248536">
    <property type="component" value="Chromosome"/>
</dbReference>
<reference evidence="1 2" key="1">
    <citation type="submission" date="2018-06" db="EMBL/GenBank/DDBJ databases">
        <title>Spongiibacterium sp. HME9304 Genome sequencing and assembly.</title>
        <authorList>
            <person name="Kang H."/>
            <person name="Kim H."/>
            <person name="Joh K."/>
        </authorList>
    </citation>
    <scope>NUCLEOTIDE SEQUENCE [LARGE SCALE GENOMIC DNA]</scope>
    <source>
        <strain evidence="1 2">HME9304</strain>
    </source>
</reference>
<dbReference type="KEGG" id="spon:HME9304_00289"/>
<evidence type="ECO:0008006" key="3">
    <source>
        <dbReference type="Google" id="ProtNLM"/>
    </source>
</evidence>